<dbReference type="Proteomes" id="UP000564573">
    <property type="component" value="Unassembled WGS sequence"/>
</dbReference>
<evidence type="ECO:0000259" key="1">
    <source>
        <dbReference type="Pfam" id="PF01370"/>
    </source>
</evidence>
<dbReference type="SUPFAM" id="SSF51735">
    <property type="entry name" value="NAD(P)-binding Rossmann-fold domains"/>
    <property type="match status" value="1"/>
</dbReference>
<evidence type="ECO:0000313" key="3">
    <source>
        <dbReference type="Proteomes" id="UP000564573"/>
    </source>
</evidence>
<feature type="domain" description="NAD-dependent epimerase/dehydratase" evidence="1">
    <location>
        <begin position="5"/>
        <end position="211"/>
    </location>
</feature>
<sequence length="317" mass="35211">MTQTILGATGQIAVELARELNRTTTDELRLVSRNPRAVNDTDTLARADLLDAEQTAKAVTGSEIVYFTAGLPAKTELWEAQFPTMLRNALNAARAAGAKFAYFDNTYMYPQDERVQAEDTPFAPVGRKGKVRAGMATMVLDEMRRGDIPVLIARAPEFYGPGRTQGFTNTLVIDRLKAGKRPLVPVRADRRRTLIWTPDASRGLAALGNAADAYGQTWHLPVDTDRPTYRQFAAMAGAEFGANEKYTVIPKWALSAAGVVSPEAREIRELLPRYARDNIFDATKFRERFPDFEVTTYREGLGIIRNEADAQHATRNN</sequence>
<dbReference type="Gene3D" id="3.40.50.720">
    <property type="entry name" value="NAD(P)-binding Rossmann-like Domain"/>
    <property type="match status" value="1"/>
</dbReference>
<dbReference type="InterPro" id="IPR036291">
    <property type="entry name" value="NAD(P)-bd_dom_sf"/>
</dbReference>
<gene>
    <name evidence="2" type="ORF">FB384_004212</name>
</gene>
<accession>A0A839XTA5</accession>
<organism evidence="2 3">
    <name type="scientific">Prauserella sediminis</name>
    <dbReference type="NCBI Taxonomy" id="577680"/>
    <lineage>
        <taxon>Bacteria</taxon>
        <taxon>Bacillati</taxon>
        <taxon>Actinomycetota</taxon>
        <taxon>Actinomycetes</taxon>
        <taxon>Pseudonocardiales</taxon>
        <taxon>Pseudonocardiaceae</taxon>
        <taxon>Prauserella</taxon>
        <taxon>Prauserella salsuginis group</taxon>
    </lineage>
</organism>
<protein>
    <submittedName>
        <fullName evidence="2">Nucleoside-diphosphate-sugar epimerase</fullName>
    </submittedName>
</protein>
<proteinExistence type="predicted"/>
<evidence type="ECO:0000313" key="2">
    <source>
        <dbReference type="EMBL" id="MBB3665259.1"/>
    </source>
</evidence>
<dbReference type="RefSeq" id="WP_183786483.1">
    <property type="nucleotide sequence ID" value="NZ_JACIBS010000003.1"/>
</dbReference>
<dbReference type="EMBL" id="JACIBS010000003">
    <property type="protein sequence ID" value="MBB3665259.1"/>
    <property type="molecule type" value="Genomic_DNA"/>
</dbReference>
<name>A0A839XTA5_9PSEU</name>
<reference evidence="2 3" key="1">
    <citation type="submission" date="2020-08" db="EMBL/GenBank/DDBJ databases">
        <title>Sequencing the genomes of 1000 actinobacteria strains.</title>
        <authorList>
            <person name="Klenk H.-P."/>
        </authorList>
    </citation>
    <scope>NUCLEOTIDE SEQUENCE [LARGE SCALE GENOMIC DNA]</scope>
    <source>
        <strain evidence="2 3">DSM 45267</strain>
    </source>
</reference>
<dbReference type="AlphaFoldDB" id="A0A839XTA5"/>
<comment type="caution">
    <text evidence="2">The sequence shown here is derived from an EMBL/GenBank/DDBJ whole genome shotgun (WGS) entry which is preliminary data.</text>
</comment>
<dbReference type="InterPro" id="IPR001509">
    <property type="entry name" value="Epimerase_deHydtase"/>
</dbReference>
<dbReference type="Pfam" id="PF01370">
    <property type="entry name" value="Epimerase"/>
    <property type="match status" value="1"/>
</dbReference>
<keyword evidence="3" id="KW-1185">Reference proteome</keyword>